<dbReference type="EC" id="2.7.7.65" evidence="1"/>
<dbReference type="PANTHER" id="PTHR45138">
    <property type="entry name" value="REGULATORY COMPONENTS OF SENSORY TRANSDUCTION SYSTEM"/>
    <property type="match status" value="1"/>
</dbReference>
<evidence type="ECO:0000256" key="3">
    <source>
        <dbReference type="SAM" id="Coils"/>
    </source>
</evidence>
<keyword evidence="3" id="KW-0175">Coiled coil</keyword>
<accession>A0A8J7KGW4</accession>
<dbReference type="CDD" id="cd01949">
    <property type="entry name" value="GGDEF"/>
    <property type="match status" value="1"/>
</dbReference>
<dbReference type="PANTHER" id="PTHR45138:SF9">
    <property type="entry name" value="DIGUANYLATE CYCLASE DGCM-RELATED"/>
    <property type="match status" value="1"/>
</dbReference>
<dbReference type="PROSITE" id="PS50887">
    <property type="entry name" value="GGDEF"/>
    <property type="match status" value="1"/>
</dbReference>
<feature type="coiled-coil region" evidence="3">
    <location>
        <begin position="342"/>
        <end position="369"/>
    </location>
</feature>
<proteinExistence type="predicted"/>
<dbReference type="Gene3D" id="3.30.70.270">
    <property type="match status" value="1"/>
</dbReference>
<dbReference type="InterPro" id="IPR019734">
    <property type="entry name" value="TPR_rpt"/>
</dbReference>
<dbReference type="InterPro" id="IPR043128">
    <property type="entry name" value="Rev_trsase/Diguanyl_cyclase"/>
</dbReference>
<evidence type="ECO:0000313" key="5">
    <source>
        <dbReference type="EMBL" id="MBE9610794.1"/>
    </source>
</evidence>
<evidence type="ECO:0000256" key="1">
    <source>
        <dbReference type="ARBA" id="ARBA00012528"/>
    </source>
</evidence>
<dbReference type="AlphaFoldDB" id="A0A8J7KGW4"/>
<keyword evidence="6" id="KW-1185">Reference proteome</keyword>
<protein>
    <recommendedName>
        <fullName evidence="1">diguanylate cyclase</fullName>
        <ecNumber evidence="1">2.7.7.65</ecNumber>
    </recommendedName>
</protein>
<dbReference type="FunFam" id="3.30.70.270:FF:000001">
    <property type="entry name" value="Diguanylate cyclase domain protein"/>
    <property type="match status" value="1"/>
</dbReference>
<sequence length="530" mass="60327">MLIVHELPFIYQLHELMARDPAAAQAEAAAQMATRADPVERLALRLLQAICHARLGNYVQAEYELTRALRQAKQRGMHYLVAEARDELAAICLMRGQIDAALRQWLDCFDAALQEDSRFGLVRAHLGIGKVLFALGKHDEAKEQHLRSVELSYALKDNSMNSAIHLCLAADYLKLAEFDRAYVALAIAEDNLAHSPYPDKHRSELLIYRSQIRAGRGEWHKAVNELDEAIRMATAGHYNWHHAFAELESGRVHFVLNRLATARSHLLIASSKAHSIASHLLEMQAEELLYSISKQEQRYEEALVHHRRYTELTLELIDNQNRHQIDPTTRRRLRRMESELALAQSEQENSSLMARLQSHEQHIQALKIEAETDPLTGVFNRRALEDRLQRELYTATQLSRPFSLLMLDIDHFKQVNDRFSHLTGDAVLKTVAELIQSCCRQDEFITRYGGEEFVILLPGAGADTARHIAERIRLKISHHDWFTLHPELLTLTISIGTAELQAGESTHDLLARADAHLYQAKAGGRNRTCC</sequence>
<dbReference type="InterPro" id="IPR050469">
    <property type="entry name" value="Diguanylate_Cyclase"/>
</dbReference>
<comment type="caution">
    <text evidence="5">The sequence shown here is derived from an EMBL/GenBank/DDBJ whole genome shotgun (WGS) entry which is preliminary data.</text>
</comment>
<dbReference type="Pfam" id="PF00990">
    <property type="entry name" value="GGDEF"/>
    <property type="match status" value="1"/>
</dbReference>
<evidence type="ECO:0000256" key="2">
    <source>
        <dbReference type="ARBA" id="ARBA00034247"/>
    </source>
</evidence>
<evidence type="ECO:0000259" key="4">
    <source>
        <dbReference type="PROSITE" id="PS50887"/>
    </source>
</evidence>
<gene>
    <name evidence="5" type="ORF">INR99_15750</name>
</gene>
<dbReference type="InterPro" id="IPR000160">
    <property type="entry name" value="GGDEF_dom"/>
</dbReference>
<dbReference type="InterPro" id="IPR029787">
    <property type="entry name" value="Nucleotide_cyclase"/>
</dbReference>
<reference evidence="5 6" key="1">
    <citation type="submission" date="2020-10" db="EMBL/GenBank/DDBJ databases">
        <title>The genome sequence of Chitinilyticum litopenaei 4Y14.</title>
        <authorList>
            <person name="Liu Y."/>
        </authorList>
    </citation>
    <scope>NUCLEOTIDE SEQUENCE [LARGE SCALE GENOMIC DNA]</scope>
    <source>
        <strain evidence="5 6">4Y14</strain>
    </source>
</reference>
<dbReference type="SUPFAM" id="SSF55073">
    <property type="entry name" value="Nucleotide cyclase"/>
    <property type="match status" value="1"/>
</dbReference>
<dbReference type="InterPro" id="IPR011990">
    <property type="entry name" value="TPR-like_helical_dom_sf"/>
</dbReference>
<dbReference type="Proteomes" id="UP000604481">
    <property type="component" value="Unassembled WGS sequence"/>
</dbReference>
<organism evidence="5 6">
    <name type="scientific">Chitinilyticum piscinae</name>
    <dbReference type="NCBI Taxonomy" id="2866724"/>
    <lineage>
        <taxon>Bacteria</taxon>
        <taxon>Pseudomonadati</taxon>
        <taxon>Pseudomonadota</taxon>
        <taxon>Betaproteobacteria</taxon>
        <taxon>Neisseriales</taxon>
        <taxon>Chitinibacteraceae</taxon>
        <taxon>Chitinilyticum</taxon>
    </lineage>
</organism>
<dbReference type="SUPFAM" id="SSF48452">
    <property type="entry name" value="TPR-like"/>
    <property type="match status" value="1"/>
</dbReference>
<comment type="catalytic activity">
    <reaction evidence="2">
        <text>2 GTP = 3',3'-c-di-GMP + 2 diphosphate</text>
        <dbReference type="Rhea" id="RHEA:24898"/>
        <dbReference type="ChEBI" id="CHEBI:33019"/>
        <dbReference type="ChEBI" id="CHEBI:37565"/>
        <dbReference type="ChEBI" id="CHEBI:58805"/>
        <dbReference type="EC" id="2.7.7.65"/>
    </reaction>
</comment>
<dbReference type="SMART" id="SM00267">
    <property type="entry name" value="GGDEF"/>
    <property type="match status" value="1"/>
</dbReference>
<dbReference type="NCBIfam" id="TIGR00254">
    <property type="entry name" value="GGDEF"/>
    <property type="match status" value="1"/>
</dbReference>
<dbReference type="Gene3D" id="1.25.40.10">
    <property type="entry name" value="Tetratricopeptide repeat domain"/>
    <property type="match status" value="2"/>
</dbReference>
<dbReference type="SMART" id="SM00028">
    <property type="entry name" value="TPR"/>
    <property type="match status" value="3"/>
</dbReference>
<evidence type="ECO:0000313" key="6">
    <source>
        <dbReference type="Proteomes" id="UP000604481"/>
    </source>
</evidence>
<name>A0A8J7KGW4_9NEIS</name>
<dbReference type="GO" id="GO:0052621">
    <property type="term" value="F:diguanylate cyclase activity"/>
    <property type="evidence" value="ECO:0007669"/>
    <property type="project" value="UniProtKB-EC"/>
</dbReference>
<dbReference type="EMBL" id="JADFUA010000013">
    <property type="protein sequence ID" value="MBE9610794.1"/>
    <property type="molecule type" value="Genomic_DNA"/>
</dbReference>
<feature type="domain" description="GGDEF" evidence="4">
    <location>
        <begin position="400"/>
        <end position="530"/>
    </location>
</feature>
<dbReference type="RefSeq" id="WP_194117341.1">
    <property type="nucleotide sequence ID" value="NZ_JADFUA010000013.1"/>
</dbReference>